<dbReference type="PANTHER" id="PTHR12001:SF69">
    <property type="entry name" value="ALL TRANS-POLYPRENYL-DIPHOSPHATE SYNTHASE PDSS1"/>
    <property type="match status" value="1"/>
</dbReference>
<dbReference type="InterPro" id="IPR000092">
    <property type="entry name" value="Polyprenyl_synt"/>
</dbReference>
<gene>
    <name evidence="6" type="ORF">MNB_SM-7-308</name>
</gene>
<dbReference type="EC" id="2.5.1.1" evidence="6"/>
<dbReference type="PROSITE" id="PS00444">
    <property type="entry name" value="POLYPRENYL_SYNTHASE_2"/>
    <property type="match status" value="1"/>
</dbReference>
<keyword evidence="5" id="KW-0460">Magnesium</keyword>
<dbReference type="EMBL" id="FPHB01000015">
    <property type="protein sequence ID" value="SFV51397.1"/>
    <property type="molecule type" value="Genomic_DNA"/>
</dbReference>
<dbReference type="SFLD" id="SFLDS00005">
    <property type="entry name" value="Isoprenoid_Synthase_Type_I"/>
    <property type="match status" value="1"/>
</dbReference>
<protein>
    <submittedName>
        <fullName evidence="6">Octaprenyl diphosphate synthase / Dimethylallyltransferase / (2E,6E)-farnesyl diphosphate synthase / Geranylgeranyl diphosphate synthase</fullName>
        <ecNumber evidence="6">2.5.1.1</ecNumber>
        <ecNumber evidence="6">2.5.1.10</ecNumber>
        <ecNumber evidence="6">2.5.1.29</ecNumber>
        <ecNumber evidence="6">2.5.1.90</ecNumber>
    </submittedName>
</protein>
<evidence type="ECO:0000313" key="6">
    <source>
        <dbReference type="EMBL" id="SFV51397.1"/>
    </source>
</evidence>
<dbReference type="InterPro" id="IPR008949">
    <property type="entry name" value="Isoprenoid_synthase_dom_sf"/>
</dbReference>
<dbReference type="EC" id="2.5.1.29" evidence="6"/>
<evidence type="ECO:0000256" key="1">
    <source>
        <dbReference type="ARBA" id="ARBA00001946"/>
    </source>
</evidence>
<comment type="cofactor">
    <cofactor evidence="1">
        <name>Mg(2+)</name>
        <dbReference type="ChEBI" id="CHEBI:18420"/>
    </cofactor>
</comment>
<name>A0A1W1BD25_9ZZZZ</name>
<dbReference type="GO" id="GO:0004311">
    <property type="term" value="F:geranylgeranyl diphosphate synthase activity"/>
    <property type="evidence" value="ECO:0007669"/>
    <property type="project" value="UniProtKB-EC"/>
</dbReference>
<dbReference type="Pfam" id="PF00348">
    <property type="entry name" value="polyprenyl_synt"/>
    <property type="match status" value="1"/>
</dbReference>
<accession>A0A1W1BD25</accession>
<dbReference type="PANTHER" id="PTHR12001">
    <property type="entry name" value="GERANYLGERANYL PYROPHOSPHATE SYNTHASE"/>
    <property type="match status" value="1"/>
</dbReference>
<dbReference type="GO" id="GO:0046872">
    <property type="term" value="F:metal ion binding"/>
    <property type="evidence" value="ECO:0007669"/>
    <property type="project" value="UniProtKB-KW"/>
</dbReference>
<proteinExistence type="inferred from homology"/>
<sequence>MEAVEKELQRLIKEVGYKPVEELFSKLSGGKRLRAKLILKIAKESKESVLLAAIVELIHAASLLHDDVIDDAMLRRGKASVNATEGSKIAVMLGDILYSKAFSELVGFTEEIAKTIASSVTALSVGEMMDVDLAKSFNSNEKKYLKMLYLKTATLIEAAAASAALLAGKDKEKYSLYGKNLGLSFQIIDDILDIIADEKTLGKPAMNDYTEGKVTLPYIYLFESLDDEGKEKLISLHAKKLSKEDVEWIRLQMKKHHSIDKAYALASKLSEEAKEAIEGEAELTEILDKMIQRSY</sequence>
<evidence type="ECO:0000256" key="5">
    <source>
        <dbReference type="ARBA" id="ARBA00022842"/>
    </source>
</evidence>
<dbReference type="SUPFAM" id="SSF48576">
    <property type="entry name" value="Terpenoid synthases"/>
    <property type="match status" value="1"/>
</dbReference>
<dbReference type="AlphaFoldDB" id="A0A1W1BD25"/>
<dbReference type="EC" id="2.5.1.10" evidence="6"/>
<evidence type="ECO:0000256" key="3">
    <source>
        <dbReference type="ARBA" id="ARBA00022679"/>
    </source>
</evidence>
<dbReference type="GO" id="GO:0106350">
    <property type="term" value="F:all-trans-octaprenyl-diphosphate synthase activity"/>
    <property type="evidence" value="ECO:0007669"/>
    <property type="project" value="UniProtKB-EC"/>
</dbReference>
<reference evidence="6" key="1">
    <citation type="submission" date="2016-10" db="EMBL/GenBank/DDBJ databases">
        <authorList>
            <person name="de Groot N.N."/>
        </authorList>
    </citation>
    <scope>NUCLEOTIDE SEQUENCE</scope>
</reference>
<dbReference type="EC" id="2.5.1.90" evidence="6"/>
<evidence type="ECO:0000256" key="4">
    <source>
        <dbReference type="ARBA" id="ARBA00022723"/>
    </source>
</evidence>
<dbReference type="PROSITE" id="PS00723">
    <property type="entry name" value="POLYPRENYL_SYNTHASE_1"/>
    <property type="match status" value="1"/>
</dbReference>
<organism evidence="6">
    <name type="scientific">hydrothermal vent metagenome</name>
    <dbReference type="NCBI Taxonomy" id="652676"/>
    <lineage>
        <taxon>unclassified sequences</taxon>
        <taxon>metagenomes</taxon>
        <taxon>ecological metagenomes</taxon>
    </lineage>
</organism>
<evidence type="ECO:0000256" key="2">
    <source>
        <dbReference type="ARBA" id="ARBA00006706"/>
    </source>
</evidence>
<keyword evidence="3 6" id="KW-0808">Transferase</keyword>
<dbReference type="InterPro" id="IPR033749">
    <property type="entry name" value="Polyprenyl_synt_CS"/>
</dbReference>
<dbReference type="GO" id="GO:0008299">
    <property type="term" value="P:isoprenoid biosynthetic process"/>
    <property type="evidence" value="ECO:0007669"/>
    <property type="project" value="InterPro"/>
</dbReference>
<dbReference type="GO" id="GO:0004337">
    <property type="term" value="F:(2E,6E)-farnesyl diphosphate synthase activity"/>
    <property type="evidence" value="ECO:0007669"/>
    <property type="project" value="UniProtKB-EC"/>
</dbReference>
<dbReference type="Gene3D" id="1.10.600.10">
    <property type="entry name" value="Farnesyl Diphosphate Synthase"/>
    <property type="match status" value="1"/>
</dbReference>
<keyword evidence="4" id="KW-0479">Metal-binding</keyword>
<dbReference type="GO" id="GO:0004161">
    <property type="term" value="F:dimethylallyltranstransferase activity"/>
    <property type="evidence" value="ECO:0007669"/>
    <property type="project" value="UniProtKB-EC"/>
</dbReference>
<comment type="similarity">
    <text evidence="2">Belongs to the FPP/GGPP synthase family.</text>
</comment>